<comment type="caution">
    <text evidence="2">The sequence shown here is derived from an EMBL/GenBank/DDBJ whole genome shotgun (WGS) entry which is preliminary data.</text>
</comment>
<gene>
    <name evidence="2" type="ORF">Ahu01nite_020710</name>
</gene>
<evidence type="ECO:0000313" key="2">
    <source>
        <dbReference type="EMBL" id="GIE18969.1"/>
    </source>
</evidence>
<protein>
    <recommendedName>
        <fullName evidence="4">Prevent-host-death family protein</fullName>
    </recommendedName>
</protein>
<dbReference type="Proteomes" id="UP000603200">
    <property type="component" value="Unassembled WGS sequence"/>
</dbReference>
<feature type="compositionally biased region" description="Acidic residues" evidence="1">
    <location>
        <begin position="146"/>
        <end position="156"/>
    </location>
</feature>
<proteinExistence type="predicted"/>
<name>A0ABQ3ZK58_9ACTN</name>
<dbReference type="EMBL" id="BOMN01000024">
    <property type="protein sequence ID" value="GIE18969.1"/>
    <property type="molecule type" value="Genomic_DNA"/>
</dbReference>
<evidence type="ECO:0000313" key="3">
    <source>
        <dbReference type="Proteomes" id="UP000603200"/>
    </source>
</evidence>
<accession>A0ABQ3ZK58</accession>
<evidence type="ECO:0000256" key="1">
    <source>
        <dbReference type="SAM" id="MobiDB-lite"/>
    </source>
</evidence>
<organism evidence="2 3">
    <name type="scientific">Winogradskya humida</name>
    <dbReference type="NCBI Taxonomy" id="113566"/>
    <lineage>
        <taxon>Bacteria</taxon>
        <taxon>Bacillati</taxon>
        <taxon>Actinomycetota</taxon>
        <taxon>Actinomycetes</taxon>
        <taxon>Micromonosporales</taxon>
        <taxon>Micromonosporaceae</taxon>
        <taxon>Winogradskya</taxon>
    </lineage>
</organism>
<evidence type="ECO:0008006" key="4">
    <source>
        <dbReference type="Google" id="ProtNLM"/>
    </source>
</evidence>
<reference evidence="2 3" key="1">
    <citation type="submission" date="2021-01" db="EMBL/GenBank/DDBJ databases">
        <title>Whole genome shotgun sequence of Actinoplanes humidus NBRC 14915.</title>
        <authorList>
            <person name="Komaki H."/>
            <person name="Tamura T."/>
        </authorList>
    </citation>
    <scope>NUCLEOTIDE SEQUENCE [LARGE SCALE GENOMIC DNA]</scope>
    <source>
        <strain evidence="2 3">NBRC 14915</strain>
    </source>
</reference>
<sequence>MQWSELQRDPKGVAALADSGDVRVRRRDGASLLLMREDRANAAGEGAFAAARALRNILAHLPTAAAVEALAEEFPWLTLLPEDELPQFVTDFTKSARISAELGQWSVLAQTVREWRATAAVYADPKLLAELTTPLTGDYGPVPAPVEEDEDVAQAR</sequence>
<keyword evidence="3" id="KW-1185">Reference proteome</keyword>
<feature type="region of interest" description="Disordered" evidence="1">
    <location>
        <begin position="137"/>
        <end position="156"/>
    </location>
</feature>